<feature type="domain" description="Cupin type-2" evidence="1">
    <location>
        <begin position="35"/>
        <end position="100"/>
    </location>
</feature>
<dbReference type="Gene3D" id="2.60.120.10">
    <property type="entry name" value="Jelly Rolls"/>
    <property type="match status" value="1"/>
</dbReference>
<dbReference type="EMBL" id="JALJOQ010000007">
    <property type="protein sequence ID" value="KAK9812419.1"/>
    <property type="molecule type" value="Genomic_DNA"/>
</dbReference>
<dbReference type="PANTHER" id="PTHR40112">
    <property type="entry name" value="H2HPP ISOMERASE"/>
    <property type="match status" value="1"/>
</dbReference>
<evidence type="ECO:0000259" key="1">
    <source>
        <dbReference type="Pfam" id="PF07883"/>
    </source>
</evidence>
<name>A0AAW1PW75_9CHLO</name>
<dbReference type="PANTHER" id="PTHR40112:SF1">
    <property type="entry name" value="H2HPP ISOMERASE"/>
    <property type="match status" value="1"/>
</dbReference>
<dbReference type="InterPro" id="IPR011051">
    <property type="entry name" value="RmlC_Cupin_sf"/>
</dbReference>
<reference evidence="2 3" key="1">
    <citation type="journal article" date="2024" name="Nat. Commun.">
        <title>Phylogenomics reveals the evolutionary origins of lichenization in chlorophyte algae.</title>
        <authorList>
            <person name="Puginier C."/>
            <person name="Libourel C."/>
            <person name="Otte J."/>
            <person name="Skaloud P."/>
            <person name="Haon M."/>
            <person name="Grisel S."/>
            <person name="Petersen M."/>
            <person name="Berrin J.G."/>
            <person name="Delaux P.M."/>
            <person name="Dal Grande F."/>
            <person name="Keller J."/>
        </authorList>
    </citation>
    <scope>NUCLEOTIDE SEQUENCE [LARGE SCALE GENOMIC DNA]</scope>
    <source>
        <strain evidence="2 3">SAG 2036</strain>
    </source>
</reference>
<organism evidence="2 3">
    <name type="scientific">Symbiochloris irregularis</name>
    <dbReference type="NCBI Taxonomy" id="706552"/>
    <lineage>
        <taxon>Eukaryota</taxon>
        <taxon>Viridiplantae</taxon>
        <taxon>Chlorophyta</taxon>
        <taxon>core chlorophytes</taxon>
        <taxon>Trebouxiophyceae</taxon>
        <taxon>Trebouxiales</taxon>
        <taxon>Trebouxiaceae</taxon>
        <taxon>Symbiochloris</taxon>
    </lineage>
</organism>
<dbReference type="AlphaFoldDB" id="A0AAW1PW75"/>
<dbReference type="Proteomes" id="UP001465755">
    <property type="component" value="Unassembled WGS sequence"/>
</dbReference>
<dbReference type="Pfam" id="PF07883">
    <property type="entry name" value="Cupin_2"/>
    <property type="match status" value="1"/>
</dbReference>
<dbReference type="InterPro" id="IPR013096">
    <property type="entry name" value="Cupin_2"/>
</dbReference>
<keyword evidence="3" id="KW-1185">Reference proteome</keyword>
<proteinExistence type="predicted"/>
<protein>
    <recommendedName>
        <fullName evidence="1">Cupin type-2 domain-containing protein</fullName>
    </recommendedName>
</protein>
<comment type="caution">
    <text evidence="2">The sequence shown here is derived from an EMBL/GenBank/DDBJ whole genome shotgun (WGS) entry which is preliminary data.</text>
</comment>
<gene>
    <name evidence="2" type="ORF">WJX73_009284</name>
</gene>
<dbReference type="SUPFAM" id="SSF51182">
    <property type="entry name" value="RmlC-like cupins"/>
    <property type="match status" value="1"/>
</dbReference>
<sequence length="103" mass="11428">MKLTLERWDTAKKGKFESSKLLQQLRDEGYSCSTYTFPAGCSFGDHSHAQDKKDAILAGEFLFRMDGEEVILKAGDTLEVPKGHTHYAEVVGGQPCVFVDASR</sequence>
<evidence type="ECO:0000313" key="3">
    <source>
        <dbReference type="Proteomes" id="UP001465755"/>
    </source>
</evidence>
<evidence type="ECO:0000313" key="2">
    <source>
        <dbReference type="EMBL" id="KAK9812419.1"/>
    </source>
</evidence>
<dbReference type="InterPro" id="IPR052535">
    <property type="entry name" value="Bacilysin_H2HPP_isomerase"/>
</dbReference>
<accession>A0AAW1PW75</accession>
<dbReference type="InterPro" id="IPR014710">
    <property type="entry name" value="RmlC-like_jellyroll"/>
</dbReference>